<dbReference type="EMBL" id="SNZH01000006">
    <property type="protein sequence ID" value="TDR43994.1"/>
    <property type="molecule type" value="Genomic_DNA"/>
</dbReference>
<feature type="region of interest" description="Disordered" evidence="1">
    <location>
        <begin position="1"/>
        <end position="41"/>
    </location>
</feature>
<keyword evidence="3" id="KW-1185">Reference proteome</keyword>
<dbReference type="AlphaFoldDB" id="A0A4R6YYA2"/>
<proteinExistence type="predicted"/>
<comment type="caution">
    <text evidence="2">The sequence shown here is derived from an EMBL/GenBank/DDBJ whole genome shotgun (WGS) entry which is preliminary data.</text>
</comment>
<dbReference type="Proteomes" id="UP000295293">
    <property type="component" value="Unassembled WGS sequence"/>
</dbReference>
<evidence type="ECO:0000313" key="2">
    <source>
        <dbReference type="EMBL" id="TDR43994.1"/>
    </source>
</evidence>
<name>A0A4R6YYA2_9GAMM</name>
<protein>
    <submittedName>
        <fullName evidence="2">Uncharacterized protein</fullName>
    </submittedName>
</protein>
<dbReference type="RefSeq" id="WP_133818737.1">
    <property type="nucleotide sequence ID" value="NZ_SNZH01000006.1"/>
</dbReference>
<evidence type="ECO:0000256" key="1">
    <source>
        <dbReference type="SAM" id="MobiDB-lite"/>
    </source>
</evidence>
<organism evidence="2 3">
    <name type="scientific">Tahibacter aquaticus</name>
    <dbReference type="NCBI Taxonomy" id="520092"/>
    <lineage>
        <taxon>Bacteria</taxon>
        <taxon>Pseudomonadati</taxon>
        <taxon>Pseudomonadota</taxon>
        <taxon>Gammaproteobacteria</taxon>
        <taxon>Lysobacterales</taxon>
        <taxon>Rhodanobacteraceae</taxon>
        <taxon>Tahibacter</taxon>
    </lineage>
</organism>
<sequence length="103" mass="11567">MNNGQDMFEPRRPESPAAITPQGIADDPIDEAAPAPDPRNCQPWIIQRGRWRPALLLDFRQFEPRGGMLTGCQMPYHHLAGIDDLGDGMVSLDYGVLQFVIRH</sequence>
<accession>A0A4R6YYA2</accession>
<evidence type="ECO:0000313" key="3">
    <source>
        <dbReference type="Proteomes" id="UP000295293"/>
    </source>
</evidence>
<reference evidence="2 3" key="1">
    <citation type="submission" date="2019-03" db="EMBL/GenBank/DDBJ databases">
        <title>Genomic Encyclopedia of Type Strains, Phase IV (KMG-IV): sequencing the most valuable type-strain genomes for metagenomic binning, comparative biology and taxonomic classification.</title>
        <authorList>
            <person name="Goeker M."/>
        </authorList>
    </citation>
    <scope>NUCLEOTIDE SEQUENCE [LARGE SCALE GENOMIC DNA]</scope>
    <source>
        <strain evidence="2 3">DSM 21667</strain>
    </source>
</reference>
<gene>
    <name evidence="2" type="ORF">DFR29_106139</name>
</gene>